<proteinExistence type="predicted"/>
<dbReference type="PANTHER" id="PTHR30547:SF0">
    <property type="entry name" value="BLR8175 PROTEIN"/>
    <property type="match status" value="1"/>
</dbReference>
<comment type="caution">
    <text evidence="3">The sequence shown here is derived from an EMBL/GenBank/DDBJ whole genome shotgun (WGS) entry which is preliminary data.</text>
</comment>
<dbReference type="InterPro" id="IPR011856">
    <property type="entry name" value="tRNA_endonuc-like_dom_sf"/>
</dbReference>
<evidence type="ECO:0000313" key="3">
    <source>
        <dbReference type="EMBL" id="PRY20760.1"/>
    </source>
</evidence>
<keyword evidence="3" id="KW-0255">Endonuclease</keyword>
<sequence length="356" mass="41382">MLPSNTQPADYIQLLDKLKREIRTTQLRATFAANAELLALYWRIGTIILEQEKRQGWGQKVVDRLVADLKAEFPTMKGMSPRNLRYMKAFAAAYPDHQFGGESILQATPAKLTWYHHTTLLDKVKNLDERLFYMQATVENGWSRDVMVQQIESNYKQRTGQAISNFERTLPEPLSDLAQQSLKNPYLFDFLSLTQKYKERDLEEGLVNHLIQFMLELGKGFAFVGRQYPLEISGREFVLDLLFYHLKLRSYLVIELKVVEFEPEFVGKLNFYLSAVDDQLRSEFDNPSIGLLICRRHDQLMAEYALRDINKPIGISEYRLTESLPTDLQTTLPSIEEIEERLRQEDDSAEVDDSVR</sequence>
<dbReference type="Pfam" id="PF06250">
    <property type="entry name" value="YhcG_C"/>
    <property type="match status" value="1"/>
</dbReference>
<reference evidence="3 4" key="1">
    <citation type="submission" date="2018-03" db="EMBL/GenBank/DDBJ databases">
        <title>Genomic Encyclopedia of Archaeal and Bacterial Type Strains, Phase II (KMG-II): from individual species to whole genera.</title>
        <authorList>
            <person name="Goeker M."/>
        </authorList>
    </citation>
    <scope>NUCLEOTIDE SEQUENCE [LARGE SCALE GENOMIC DNA]</scope>
    <source>
        <strain evidence="3 4">DSM 28354</strain>
    </source>
</reference>
<organism evidence="3 4">
    <name type="scientific">Spirosoma oryzae</name>
    <dbReference type="NCBI Taxonomy" id="1469603"/>
    <lineage>
        <taxon>Bacteria</taxon>
        <taxon>Pseudomonadati</taxon>
        <taxon>Bacteroidota</taxon>
        <taxon>Cytophagia</taxon>
        <taxon>Cytophagales</taxon>
        <taxon>Cytophagaceae</taxon>
        <taxon>Spirosoma</taxon>
    </lineage>
</organism>
<keyword evidence="3" id="KW-0540">Nuclease</keyword>
<dbReference type="OrthoDB" id="9801263at2"/>
<keyword evidence="4" id="KW-1185">Reference proteome</keyword>
<dbReference type="GO" id="GO:0004519">
    <property type="term" value="F:endonuclease activity"/>
    <property type="evidence" value="ECO:0007669"/>
    <property type="project" value="UniProtKB-KW"/>
</dbReference>
<feature type="domain" description="YhcG PDDEXK nuclease" evidence="1">
    <location>
        <begin position="179"/>
        <end position="333"/>
    </location>
</feature>
<protein>
    <submittedName>
        <fullName evidence="3">Putative nuclease of restriction endonuclease-like (RecB) superfamily</fullName>
    </submittedName>
</protein>
<dbReference type="EMBL" id="PVTE01000056">
    <property type="protein sequence ID" value="PRY20760.1"/>
    <property type="molecule type" value="Genomic_DNA"/>
</dbReference>
<dbReference type="PANTHER" id="PTHR30547">
    <property type="entry name" value="UNCHARACTERIZED PROTEIN YHCG-RELATED"/>
    <property type="match status" value="1"/>
</dbReference>
<dbReference type="AlphaFoldDB" id="A0A2T0RI37"/>
<dbReference type="Gene3D" id="3.40.1350.10">
    <property type="match status" value="1"/>
</dbReference>
<dbReference type="InterPro" id="IPR053148">
    <property type="entry name" value="PD-DEXK-like_domain"/>
</dbReference>
<name>A0A2T0RI37_9BACT</name>
<evidence type="ECO:0000313" key="4">
    <source>
        <dbReference type="Proteomes" id="UP000238375"/>
    </source>
</evidence>
<feature type="domain" description="YhcG N-terminal" evidence="2">
    <location>
        <begin position="18"/>
        <end position="158"/>
    </location>
</feature>
<dbReference type="InterPro" id="IPR041527">
    <property type="entry name" value="YhcG_N"/>
</dbReference>
<keyword evidence="3" id="KW-0378">Hydrolase</keyword>
<dbReference type="GO" id="GO:0003676">
    <property type="term" value="F:nucleic acid binding"/>
    <property type="evidence" value="ECO:0007669"/>
    <property type="project" value="InterPro"/>
</dbReference>
<evidence type="ECO:0000259" key="1">
    <source>
        <dbReference type="Pfam" id="PF06250"/>
    </source>
</evidence>
<dbReference type="InterPro" id="IPR009362">
    <property type="entry name" value="YhcG_C"/>
</dbReference>
<dbReference type="Proteomes" id="UP000238375">
    <property type="component" value="Unassembled WGS sequence"/>
</dbReference>
<evidence type="ECO:0000259" key="2">
    <source>
        <dbReference type="Pfam" id="PF17761"/>
    </source>
</evidence>
<dbReference type="RefSeq" id="WP_106141067.1">
    <property type="nucleotide sequence ID" value="NZ_PVTE01000056.1"/>
</dbReference>
<accession>A0A2T0RI37</accession>
<dbReference type="Pfam" id="PF17761">
    <property type="entry name" value="DUF1016_N"/>
    <property type="match status" value="1"/>
</dbReference>
<gene>
    <name evidence="3" type="ORF">CLV58_1566</name>
</gene>